<dbReference type="Proteomes" id="UP001243717">
    <property type="component" value="Unassembled WGS sequence"/>
</dbReference>
<dbReference type="InterPro" id="IPR013324">
    <property type="entry name" value="RNA_pol_sigma_r3/r4-like"/>
</dbReference>
<evidence type="ECO:0000313" key="8">
    <source>
        <dbReference type="EMBL" id="MDQ8195309.1"/>
    </source>
</evidence>
<organism evidence="8 9">
    <name type="scientific">Thalassobacterium sedimentorum</name>
    <dbReference type="NCBI Taxonomy" id="3041258"/>
    <lineage>
        <taxon>Bacteria</taxon>
        <taxon>Pseudomonadati</taxon>
        <taxon>Verrucomicrobiota</taxon>
        <taxon>Opitutia</taxon>
        <taxon>Puniceicoccales</taxon>
        <taxon>Coraliomargaritaceae</taxon>
        <taxon>Thalassobacterium</taxon>
    </lineage>
</organism>
<protein>
    <submittedName>
        <fullName evidence="8">Sigma-70 family RNA polymerase sigma factor</fullName>
    </submittedName>
</protein>
<keyword evidence="3" id="KW-0731">Sigma factor</keyword>
<keyword evidence="9" id="KW-1185">Reference proteome</keyword>
<dbReference type="PANTHER" id="PTHR43133">
    <property type="entry name" value="RNA POLYMERASE ECF-TYPE SIGMA FACTO"/>
    <property type="match status" value="1"/>
</dbReference>
<dbReference type="InterPro" id="IPR014284">
    <property type="entry name" value="RNA_pol_sigma-70_dom"/>
</dbReference>
<keyword evidence="5" id="KW-0804">Transcription</keyword>
<name>A0ABU1AKG0_9BACT</name>
<keyword evidence="2" id="KW-0805">Transcription regulation</keyword>
<accession>A0ABU1AKG0</accession>
<evidence type="ECO:0000256" key="3">
    <source>
        <dbReference type="ARBA" id="ARBA00023082"/>
    </source>
</evidence>
<comment type="similarity">
    <text evidence="1">Belongs to the sigma-70 factor family. ECF subfamily.</text>
</comment>
<dbReference type="PANTHER" id="PTHR43133:SF8">
    <property type="entry name" value="RNA POLYMERASE SIGMA FACTOR HI_1459-RELATED"/>
    <property type="match status" value="1"/>
</dbReference>
<dbReference type="Gene3D" id="1.10.10.10">
    <property type="entry name" value="Winged helix-like DNA-binding domain superfamily/Winged helix DNA-binding domain"/>
    <property type="match status" value="1"/>
</dbReference>
<evidence type="ECO:0000256" key="2">
    <source>
        <dbReference type="ARBA" id="ARBA00023015"/>
    </source>
</evidence>
<evidence type="ECO:0000256" key="1">
    <source>
        <dbReference type="ARBA" id="ARBA00010641"/>
    </source>
</evidence>
<evidence type="ECO:0000259" key="7">
    <source>
        <dbReference type="Pfam" id="PF08281"/>
    </source>
</evidence>
<dbReference type="Pfam" id="PF04542">
    <property type="entry name" value="Sigma70_r2"/>
    <property type="match status" value="1"/>
</dbReference>
<dbReference type="Gene3D" id="1.10.1740.10">
    <property type="match status" value="1"/>
</dbReference>
<evidence type="ECO:0000313" key="9">
    <source>
        <dbReference type="Proteomes" id="UP001243717"/>
    </source>
</evidence>
<dbReference type="SUPFAM" id="SSF88946">
    <property type="entry name" value="Sigma2 domain of RNA polymerase sigma factors"/>
    <property type="match status" value="1"/>
</dbReference>
<dbReference type="SUPFAM" id="SSF88659">
    <property type="entry name" value="Sigma3 and sigma4 domains of RNA polymerase sigma factors"/>
    <property type="match status" value="1"/>
</dbReference>
<dbReference type="RefSeq" id="WP_308985765.1">
    <property type="nucleotide sequence ID" value="NZ_JARXIC010000021.1"/>
</dbReference>
<proteinExistence type="inferred from homology"/>
<dbReference type="Pfam" id="PF08281">
    <property type="entry name" value="Sigma70_r4_2"/>
    <property type="match status" value="1"/>
</dbReference>
<dbReference type="InterPro" id="IPR013249">
    <property type="entry name" value="RNA_pol_sigma70_r4_t2"/>
</dbReference>
<keyword evidence="4" id="KW-0238">DNA-binding</keyword>
<dbReference type="InterPro" id="IPR036388">
    <property type="entry name" value="WH-like_DNA-bd_sf"/>
</dbReference>
<dbReference type="InterPro" id="IPR013325">
    <property type="entry name" value="RNA_pol_sigma_r2"/>
</dbReference>
<gene>
    <name evidence="8" type="ORF">QEH59_12790</name>
</gene>
<evidence type="ECO:0000256" key="4">
    <source>
        <dbReference type="ARBA" id="ARBA00023125"/>
    </source>
</evidence>
<dbReference type="InterPro" id="IPR039425">
    <property type="entry name" value="RNA_pol_sigma-70-like"/>
</dbReference>
<dbReference type="InterPro" id="IPR007627">
    <property type="entry name" value="RNA_pol_sigma70_r2"/>
</dbReference>
<dbReference type="EMBL" id="JARXIC010000021">
    <property type="protein sequence ID" value="MDQ8195309.1"/>
    <property type="molecule type" value="Genomic_DNA"/>
</dbReference>
<evidence type="ECO:0000259" key="6">
    <source>
        <dbReference type="Pfam" id="PF04542"/>
    </source>
</evidence>
<reference evidence="8 9" key="1">
    <citation type="submission" date="2023-04" db="EMBL/GenBank/DDBJ databases">
        <title>A novel bacteria isolated from coastal sediment.</title>
        <authorList>
            <person name="Liu X.-J."/>
            <person name="Du Z.-J."/>
        </authorList>
    </citation>
    <scope>NUCLEOTIDE SEQUENCE [LARGE SCALE GENOMIC DNA]</scope>
    <source>
        <strain evidence="8 9">SDUM461004</strain>
    </source>
</reference>
<feature type="domain" description="RNA polymerase sigma factor 70 region 4 type 2" evidence="7">
    <location>
        <begin position="135"/>
        <end position="185"/>
    </location>
</feature>
<sequence>MAEIDADFKSLQKIQKGDDSGLKELMSLHREALFHFIYRYVNNEADAAELTEETFFRVYQNASRFRPNAKVVTWIFSIAGNLCRDFIRRNRKRKGDFSLDAELDETPNIQRNETFASNLSNPGEAVVSNESVSSVHAAIFALPHKLKFPFIFCILEENSYDTCAEILKTSRKTVETRIYRARKLLREKLADLFQEV</sequence>
<comment type="caution">
    <text evidence="8">The sequence shown here is derived from an EMBL/GenBank/DDBJ whole genome shotgun (WGS) entry which is preliminary data.</text>
</comment>
<feature type="domain" description="RNA polymerase sigma-70 region 2" evidence="6">
    <location>
        <begin position="26"/>
        <end position="92"/>
    </location>
</feature>
<evidence type="ECO:0000256" key="5">
    <source>
        <dbReference type="ARBA" id="ARBA00023163"/>
    </source>
</evidence>
<dbReference type="NCBIfam" id="TIGR02937">
    <property type="entry name" value="sigma70-ECF"/>
    <property type="match status" value="1"/>
</dbReference>